<dbReference type="Gene3D" id="3.30.450.20">
    <property type="entry name" value="PAS domain"/>
    <property type="match status" value="2"/>
</dbReference>
<evidence type="ECO:0000256" key="6">
    <source>
        <dbReference type="ARBA" id="ARBA00023012"/>
    </source>
</evidence>
<evidence type="ECO:0000259" key="10">
    <source>
        <dbReference type="PROSITE" id="PS50110"/>
    </source>
</evidence>
<evidence type="ECO:0000256" key="8">
    <source>
        <dbReference type="PROSITE-ProRule" id="PRU00169"/>
    </source>
</evidence>
<protein>
    <recommendedName>
        <fullName evidence="2">histidine kinase</fullName>
        <ecNumber evidence="2">2.7.13.3</ecNumber>
    </recommendedName>
</protein>
<feature type="domain" description="PAS" evidence="11">
    <location>
        <begin position="330"/>
        <end position="400"/>
    </location>
</feature>
<dbReference type="PROSITE" id="PS50110">
    <property type="entry name" value="RESPONSE_REGULATORY"/>
    <property type="match status" value="1"/>
</dbReference>
<dbReference type="SMART" id="SM00448">
    <property type="entry name" value="REC"/>
    <property type="match status" value="1"/>
</dbReference>
<dbReference type="Gene3D" id="2.10.70.100">
    <property type="match status" value="1"/>
</dbReference>
<dbReference type="SMART" id="SM00387">
    <property type="entry name" value="HATPase_c"/>
    <property type="match status" value="1"/>
</dbReference>
<dbReference type="PRINTS" id="PR00344">
    <property type="entry name" value="BCTRLSENSOR"/>
</dbReference>
<evidence type="ECO:0000313" key="14">
    <source>
        <dbReference type="Proteomes" id="UP000199518"/>
    </source>
</evidence>
<comment type="catalytic activity">
    <reaction evidence="1">
        <text>ATP + protein L-histidine = ADP + protein N-phospho-L-histidine.</text>
        <dbReference type="EC" id="2.7.13.3"/>
    </reaction>
</comment>
<dbReference type="Pfam" id="PF08447">
    <property type="entry name" value="PAS_3"/>
    <property type="match status" value="2"/>
</dbReference>
<dbReference type="SMART" id="SM00091">
    <property type="entry name" value="PAS"/>
    <property type="match status" value="2"/>
</dbReference>
<dbReference type="SUPFAM" id="SSF55781">
    <property type="entry name" value="GAF domain-like"/>
    <property type="match status" value="3"/>
</dbReference>
<dbReference type="CDD" id="cd17580">
    <property type="entry name" value="REC_2_DhkD-like"/>
    <property type="match status" value="1"/>
</dbReference>
<dbReference type="SUPFAM" id="SSF55785">
    <property type="entry name" value="PYP-like sensor domain (PAS domain)"/>
    <property type="match status" value="2"/>
</dbReference>
<dbReference type="InterPro" id="IPR036097">
    <property type="entry name" value="HisK_dim/P_sf"/>
</dbReference>
<dbReference type="CDD" id="cd16922">
    <property type="entry name" value="HATPase_EvgS-ArcB-TorS-like"/>
    <property type="match status" value="1"/>
</dbReference>
<keyword evidence="4" id="KW-0808">Transferase</keyword>
<feature type="modified residue" description="4-aspartylphosphate" evidence="8">
    <location>
        <position position="1045"/>
    </location>
</feature>
<feature type="domain" description="PAC" evidence="12">
    <location>
        <begin position="695"/>
        <end position="747"/>
    </location>
</feature>
<dbReference type="EMBL" id="FOQD01000002">
    <property type="protein sequence ID" value="SFH70854.1"/>
    <property type="molecule type" value="Genomic_DNA"/>
</dbReference>
<dbReference type="InterPro" id="IPR004358">
    <property type="entry name" value="Sig_transdc_His_kin-like_C"/>
</dbReference>
<name>A0A1I3C8I1_9PLAN</name>
<dbReference type="InterPro" id="IPR036890">
    <property type="entry name" value="HATPase_C_sf"/>
</dbReference>
<dbReference type="PROSITE" id="PS50112">
    <property type="entry name" value="PAS"/>
    <property type="match status" value="1"/>
</dbReference>
<dbReference type="CDD" id="cd00130">
    <property type="entry name" value="PAS"/>
    <property type="match status" value="2"/>
</dbReference>
<dbReference type="PANTHER" id="PTHR43547">
    <property type="entry name" value="TWO-COMPONENT HISTIDINE KINASE"/>
    <property type="match status" value="1"/>
</dbReference>
<evidence type="ECO:0000256" key="4">
    <source>
        <dbReference type="ARBA" id="ARBA00022679"/>
    </source>
</evidence>
<dbReference type="InterPro" id="IPR000700">
    <property type="entry name" value="PAS-assoc_C"/>
</dbReference>
<evidence type="ECO:0000259" key="11">
    <source>
        <dbReference type="PROSITE" id="PS50112"/>
    </source>
</evidence>
<dbReference type="PROSITE" id="PS50109">
    <property type="entry name" value="HIS_KIN"/>
    <property type="match status" value="1"/>
</dbReference>
<dbReference type="InterPro" id="IPR003018">
    <property type="entry name" value="GAF"/>
</dbReference>
<dbReference type="CDD" id="cd00082">
    <property type="entry name" value="HisKA"/>
    <property type="match status" value="1"/>
</dbReference>
<sequence>MHHAADINTALESTLDAAIEMLGADMGNIQILVPGTSRFRVAAHRGFSDENLEHFREVTEANGTACGRAVRARQRVIIPDVELDAAYSTLRTAAAAAGYRGVQATPLISRRGDLLGILSTHFRQPHCPTESQLRMLDLYAQQAVDAMEAGRIARTALRGERQLRFLDELNEATRSLEDPREILCVTTGRLGRALEVESCFYAEISIPDETLSIRDEWSTRPERHVGEYPLRALGAQTLHQLESAQTAIVDHVQPQANAGSAAGEQFLTPGAKAFLACPVLKGGRLAGLMAVQQSTSRNWQPDEIALLEQVVERSWAHLERVRVARELRESEERYRTFLTTIPAAVWTTDADGFMTRQNDSWSAYTGQTRDQYRGWGWIEAIHPEDRAAVDVIWRECVAQHHSYSTEYRLRRKDGQFRRVAARGAPVVSSDGTVREWVGICDDIHAQRQSESRNLFLVALDDAVRSLVDPQEITQTAARMLAQHLGASRCAYADVEADQDTFNLVGDYNEGVESIVGRYRFTDFGETCLTQMRNGQPFVSNDTFHDDCCLDARPAFKQAQIAAVICVPLQKGGQLTAAVAVHQATPRDWQADEIELVQQVSARCWESIERARITRELRQNEYRLRLAQRAGRIGSFEWLIPEGRMIWSDELAVLYGITPEEFGGTFEEWATRCVPEDVQRVNQEIAESLAAQETEITYEFRCIQPDGTQRWLRGQAMFLYDSAGQPRKMIGVNLDVNEQKRSADALLDADRRKDEFLATLAHELRNPLAPIRNAVEILQLGQNDPAAVREYQNAIDRQVQQMVRLVDDLLDVSRITRGKLELRKTAVELGAVLRSAIETSQPVIAASEHRLVAAIPEQPVWLEADHTRLAQVFSNLLNNAAKYSEPGREIRISTVQNGDYVEVQVTDQGIGIPVEMLDQIFEPFTQVDRSIRRSQGGLGIGLTLVKRLVELHGGQVHVRSGDGDGTTFSVRLPVPPGIQKQTVGGISVAGSPLPQRRILVVDDTPAALYMVAKLLEKLGQTVFTAGSAAEALERVVESQPDIVISDIGMPLMDGYQFAEALRKQPGLQQPWLVALTGYGQESDRIKATSAGFNQHLVKPVSLKALIEVLTQHPQAADPTTNSSSMAQ</sequence>
<dbReference type="SMART" id="SM00086">
    <property type="entry name" value="PAC"/>
    <property type="match status" value="2"/>
</dbReference>
<feature type="domain" description="Histidine kinase" evidence="9">
    <location>
        <begin position="758"/>
        <end position="975"/>
    </location>
</feature>
<evidence type="ECO:0000313" key="13">
    <source>
        <dbReference type="EMBL" id="SFH70854.1"/>
    </source>
</evidence>
<dbReference type="PROSITE" id="PS50113">
    <property type="entry name" value="PAC"/>
    <property type="match status" value="2"/>
</dbReference>
<keyword evidence="14" id="KW-1185">Reference proteome</keyword>
<dbReference type="EC" id="2.7.13.3" evidence="2"/>
<dbReference type="InterPro" id="IPR005467">
    <property type="entry name" value="His_kinase_dom"/>
</dbReference>
<dbReference type="AlphaFoldDB" id="A0A1I3C8I1"/>
<dbReference type="Proteomes" id="UP000199518">
    <property type="component" value="Unassembled WGS sequence"/>
</dbReference>
<keyword evidence="5" id="KW-0418">Kinase</keyword>
<evidence type="ECO:0000256" key="7">
    <source>
        <dbReference type="ARBA" id="ARBA00023136"/>
    </source>
</evidence>
<dbReference type="NCBIfam" id="TIGR00229">
    <property type="entry name" value="sensory_box"/>
    <property type="match status" value="1"/>
</dbReference>
<evidence type="ECO:0000256" key="3">
    <source>
        <dbReference type="ARBA" id="ARBA00022553"/>
    </source>
</evidence>
<evidence type="ECO:0000259" key="12">
    <source>
        <dbReference type="PROSITE" id="PS50113"/>
    </source>
</evidence>
<organism evidence="13 14">
    <name type="scientific">Planctomicrobium piriforme</name>
    <dbReference type="NCBI Taxonomy" id="1576369"/>
    <lineage>
        <taxon>Bacteria</taxon>
        <taxon>Pseudomonadati</taxon>
        <taxon>Planctomycetota</taxon>
        <taxon>Planctomycetia</taxon>
        <taxon>Planctomycetales</taxon>
        <taxon>Planctomycetaceae</taxon>
        <taxon>Planctomicrobium</taxon>
    </lineage>
</organism>
<dbReference type="InterPro" id="IPR035965">
    <property type="entry name" value="PAS-like_dom_sf"/>
</dbReference>
<dbReference type="InterPro" id="IPR001610">
    <property type="entry name" value="PAC"/>
</dbReference>
<dbReference type="FunFam" id="3.30.450.20:FF:000099">
    <property type="entry name" value="Sensory box sensor histidine kinase"/>
    <property type="match status" value="1"/>
</dbReference>
<dbReference type="InterPro" id="IPR001789">
    <property type="entry name" value="Sig_transdc_resp-reg_receiver"/>
</dbReference>
<evidence type="ECO:0000259" key="9">
    <source>
        <dbReference type="PROSITE" id="PS50109"/>
    </source>
</evidence>
<proteinExistence type="predicted"/>
<dbReference type="Gene3D" id="3.40.50.2300">
    <property type="match status" value="1"/>
</dbReference>
<keyword evidence="7" id="KW-0472">Membrane</keyword>
<dbReference type="SUPFAM" id="SSF52172">
    <property type="entry name" value="CheY-like"/>
    <property type="match status" value="1"/>
</dbReference>
<dbReference type="Pfam" id="PF00072">
    <property type="entry name" value="Response_reg"/>
    <property type="match status" value="1"/>
</dbReference>
<gene>
    <name evidence="13" type="ORF">SAMN05421753_102170</name>
</gene>
<dbReference type="Gene3D" id="3.30.450.40">
    <property type="match status" value="3"/>
</dbReference>
<dbReference type="GO" id="GO:0000155">
    <property type="term" value="F:phosphorelay sensor kinase activity"/>
    <property type="evidence" value="ECO:0007669"/>
    <property type="project" value="InterPro"/>
</dbReference>
<dbReference type="InterPro" id="IPR013655">
    <property type="entry name" value="PAS_fold_3"/>
</dbReference>
<dbReference type="InterPro" id="IPR003594">
    <property type="entry name" value="HATPase_dom"/>
</dbReference>
<dbReference type="SUPFAM" id="SSF55874">
    <property type="entry name" value="ATPase domain of HSP90 chaperone/DNA topoisomerase II/histidine kinase"/>
    <property type="match status" value="1"/>
</dbReference>
<dbReference type="Pfam" id="PF02518">
    <property type="entry name" value="HATPase_c"/>
    <property type="match status" value="1"/>
</dbReference>
<dbReference type="Gene3D" id="1.10.287.130">
    <property type="match status" value="1"/>
</dbReference>
<evidence type="ECO:0000256" key="2">
    <source>
        <dbReference type="ARBA" id="ARBA00012438"/>
    </source>
</evidence>
<feature type="domain" description="PAC" evidence="12">
    <location>
        <begin position="403"/>
        <end position="455"/>
    </location>
</feature>
<dbReference type="InterPro" id="IPR011006">
    <property type="entry name" value="CheY-like_superfamily"/>
</dbReference>
<dbReference type="RefSeq" id="WP_175517083.1">
    <property type="nucleotide sequence ID" value="NZ_FOQD01000002.1"/>
</dbReference>
<feature type="domain" description="Response regulatory" evidence="10">
    <location>
        <begin position="996"/>
        <end position="1112"/>
    </location>
</feature>
<dbReference type="Pfam" id="PF00512">
    <property type="entry name" value="HisKA"/>
    <property type="match status" value="1"/>
</dbReference>
<dbReference type="InterPro" id="IPR000014">
    <property type="entry name" value="PAS"/>
</dbReference>
<evidence type="ECO:0000256" key="5">
    <source>
        <dbReference type="ARBA" id="ARBA00022777"/>
    </source>
</evidence>
<dbReference type="Gene3D" id="3.30.565.10">
    <property type="entry name" value="Histidine kinase-like ATPase, C-terminal domain"/>
    <property type="match status" value="1"/>
</dbReference>
<keyword evidence="3 8" id="KW-0597">Phosphoprotein</keyword>
<keyword evidence="6" id="KW-0902">Two-component regulatory system</keyword>
<dbReference type="SMART" id="SM00065">
    <property type="entry name" value="GAF"/>
    <property type="match status" value="3"/>
</dbReference>
<dbReference type="SUPFAM" id="SSF47384">
    <property type="entry name" value="Homodimeric domain of signal transducing histidine kinase"/>
    <property type="match status" value="1"/>
</dbReference>
<dbReference type="Pfam" id="PF13185">
    <property type="entry name" value="GAF_2"/>
    <property type="match status" value="1"/>
</dbReference>
<dbReference type="InterPro" id="IPR029016">
    <property type="entry name" value="GAF-like_dom_sf"/>
</dbReference>
<dbReference type="Pfam" id="PF01590">
    <property type="entry name" value="GAF"/>
    <property type="match status" value="2"/>
</dbReference>
<dbReference type="InterPro" id="IPR003661">
    <property type="entry name" value="HisK_dim/P_dom"/>
</dbReference>
<dbReference type="SMART" id="SM00388">
    <property type="entry name" value="HisKA"/>
    <property type="match status" value="1"/>
</dbReference>
<accession>A0A1I3C8I1</accession>
<reference evidence="14" key="1">
    <citation type="submission" date="2016-10" db="EMBL/GenBank/DDBJ databases">
        <authorList>
            <person name="Varghese N."/>
            <person name="Submissions S."/>
        </authorList>
    </citation>
    <scope>NUCLEOTIDE SEQUENCE [LARGE SCALE GENOMIC DNA]</scope>
    <source>
        <strain evidence="14">DSM 26348</strain>
    </source>
</reference>
<dbReference type="PANTHER" id="PTHR43547:SF2">
    <property type="entry name" value="HYBRID SIGNAL TRANSDUCTION HISTIDINE KINASE C"/>
    <property type="match status" value="1"/>
</dbReference>
<dbReference type="FunFam" id="3.30.565.10:FF:000006">
    <property type="entry name" value="Sensor histidine kinase WalK"/>
    <property type="match status" value="1"/>
</dbReference>
<evidence type="ECO:0000256" key="1">
    <source>
        <dbReference type="ARBA" id="ARBA00000085"/>
    </source>
</evidence>
<dbReference type="FunFam" id="1.10.287.130:FF:000001">
    <property type="entry name" value="Two-component sensor histidine kinase"/>
    <property type="match status" value="1"/>
</dbReference>
<dbReference type="STRING" id="1576369.SAMN05421753_102170"/>